<organism evidence="1 2">
    <name type="scientific">Helicobacter cinaedi</name>
    <dbReference type="NCBI Taxonomy" id="213"/>
    <lineage>
        <taxon>Bacteria</taxon>
        <taxon>Pseudomonadati</taxon>
        <taxon>Campylobacterota</taxon>
        <taxon>Epsilonproteobacteria</taxon>
        <taxon>Campylobacterales</taxon>
        <taxon>Helicobacteraceae</taxon>
        <taxon>Helicobacter</taxon>
    </lineage>
</organism>
<proteinExistence type="predicted"/>
<dbReference type="RefSeq" id="WP_002955595.1">
    <property type="nucleotide sequence ID" value="NZ_AP017374.1"/>
</dbReference>
<dbReference type="EMBL" id="UGHZ01000003">
    <property type="protein sequence ID" value="STP13400.1"/>
    <property type="molecule type" value="Genomic_DNA"/>
</dbReference>
<dbReference type="AlphaFoldDB" id="A0A2Z5V534"/>
<evidence type="ECO:0000313" key="2">
    <source>
        <dbReference type="Proteomes" id="UP000255335"/>
    </source>
</evidence>
<protein>
    <submittedName>
        <fullName evidence="1">Uncharacterized protein</fullName>
    </submittedName>
</protein>
<dbReference type="GeneID" id="66540116"/>
<sequence>MNWHDKLKVALLNQDDKSAFALVSNLPENLAQAPLEEKLQALELISQTKRLLESKQLQVRINMEQIKAAKKFLENSHQ</sequence>
<gene>
    <name evidence="1" type="ORF">NCTC12221_01475</name>
</gene>
<name>A0A2Z5V534_9HELI</name>
<reference evidence="1 2" key="1">
    <citation type="submission" date="2018-06" db="EMBL/GenBank/DDBJ databases">
        <authorList>
            <consortium name="Pathogen Informatics"/>
            <person name="Doyle S."/>
        </authorList>
    </citation>
    <scope>NUCLEOTIDE SEQUENCE [LARGE SCALE GENOMIC DNA]</scope>
    <source>
        <strain evidence="1 2">NCTC12221</strain>
    </source>
</reference>
<evidence type="ECO:0000313" key="1">
    <source>
        <dbReference type="EMBL" id="STP13400.1"/>
    </source>
</evidence>
<dbReference type="OMA" id="VRINMEQ"/>
<dbReference type="STRING" id="1172562.HCN_1681"/>
<dbReference type="Proteomes" id="UP000255335">
    <property type="component" value="Unassembled WGS sequence"/>
</dbReference>
<accession>A0A2Z5V534</accession>